<feature type="transmembrane region" description="Helical" evidence="5">
    <location>
        <begin position="258"/>
        <end position="283"/>
    </location>
</feature>
<name>A0A6P1TTI4_9FIRM</name>
<evidence type="ECO:0000256" key="4">
    <source>
        <dbReference type="ARBA" id="ARBA00023136"/>
    </source>
</evidence>
<sequence>MAFYLYRTRIKCLCRSYETIFWSFGFPILLSLFFYMGFNNLASHENIKTIPVAIVKESNADVEFIKTIINAHISNDKNLFMVEFQSLENAKVMLRDNKIAGYIVLNNKPALYFKNNGLEQSILKLLTDNYLQMSSTAKHISDLTPKAINDNFYKSITAYKDYIVDNRDEERNPDYTLIYFYTLIALACMFGTNWGFREMVDIQADQSAVGTRINITPVHKMKLLLCNILAAFTLHYLSILFLLTFLNKVLQIDFGHRIGMILLTGAFGSLCGISLGAMVCVFVKANVKVRGAILNAIVLGGGFYPE</sequence>
<dbReference type="KEGG" id="anr:Ana3638_20155"/>
<dbReference type="AlphaFoldDB" id="A0A6P1TTI4"/>
<keyword evidence="8" id="KW-1185">Reference proteome</keyword>
<evidence type="ECO:0000256" key="1">
    <source>
        <dbReference type="ARBA" id="ARBA00004141"/>
    </source>
</evidence>
<dbReference type="InterPro" id="IPR013525">
    <property type="entry name" value="ABC2_TM"/>
</dbReference>
<dbReference type="InterPro" id="IPR052902">
    <property type="entry name" value="ABC-2_transporter"/>
</dbReference>
<feature type="transmembrane region" description="Helical" evidence="5">
    <location>
        <begin position="178"/>
        <end position="196"/>
    </location>
</feature>
<evidence type="ECO:0000313" key="7">
    <source>
        <dbReference type="EMBL" id="QHQ62808.1"/>
    </source>
</evidence>
<feature type="transmembrane region" description="Helical" evidence="5">
    <location>
        <begin position="223"/>
        <end position="246"/>
    </location>
</feature>
<protein>
    <submittedName>
        <fullName evidence="7">ABC transporter permease</fullName>
    </submittedName>
</protein>
<dbReference type="GO" id="GO:0016020">
    <property type="term" value="C:membrane"/>
    <property type="evidence" value="ECO:0007669"/>
    <property type="project" value="UniProtKB-SubCell"/>
</dbReference>
<feature type="domain" description="ABC-2 type transporter transmembrane" evidence="6">
    <location>
        <begin position="19"/>
        <end position="303"/>
    </location>
</feature>
<dbReference type="RefSeq" id="WP_161839629.1">
    <property type="nucleotide sequence ID" value="NZ_CP048000.1"/>
</dbReference>
<evidence type="ECO:0000256" key="3">
    <source>
        <dbReference type="ARBA" id="ARBA00022989"/>
    </source>
</evidence>
<accession>A0A6P1TTI4</accession>
<dbReference type="EMBL" id="CP048000">
    <property type="protein sequence ID" value="QHQ62808.1"/>
    <property type="molecule type" value="Genomic_DNA"/>
</dbReference>
<evidence type="ECO:0000259" key="6">
    <source>
        <dbReference type="Pfam" id="PF12698"/>
    </source>
</evidence>
<keyword evidence="2 5" id="KW-0812">Transmembrane</keyword>
<feature type="transmembrane region" description="Helical" evidence="5">
    <location>
        <begin position="20"/>
        <end position="38"/>
    </location>
</feature>
<dbReference type="PANTHER" id="PTHR43027">
    <property type="entry name" value="DOXORUBICIN RESISTANCE ABC TRANSPORTER PERMEASE PROTEIN DRRC-RELATED"/>
    <property type="match status" value="1"/>
</dbReference>
<dbReference type="Proteomes" id="UP000464314">
    <property type="component" value="Chromosome"/>
</dbReference>
<evidence type="ECO:0000256" key="2">
    <source>
        <dbReference type="ARBA" id="ARBA00022692"/>
    </source>
</evidence>
<organism evidence="7 8">
    <name type="scientific">Anaerocolumna sedimenticola</name>
    <dbReference type="NCBI Taxonomy" id="2696063"/>
    <lineage>
        <taxon>Bacteria</taxon>
        <taxon>Bacillati</taxon>
        <taxon>Bacillota</taxon>
        <taxon>Clostridia</taxon>
        <taxon>Lachnospirales</taxon>
        <taxon>Lachnospiraceae</taxon>
        <taxon>Anaerocolumna</taxon>
    </lineage>
</organism>
<dbReference type="Pfam" id="PF12698">
    <property type="entry name" value="ABC2_membrane_3"/>
    <property type="match status" value="1"/>
</dbReference>
<dbReference type="PANTHER" id="PTHR43027:SF1">
    <property type="entry name" value="DOXORUBICIN RESISTANCE ABC TRANSPORTER PERMEASE PROTEIN DRRC-RELATED"/>
    <property type="match status" value="1"/>
</dbReference>
<gene>
    <name evidence="7" type="ORF">Ana3638_20155</name>
</gene>
<evidence type="ECO:0000256" key="5">
    <source>
        <dbReference type="SAM" id="Phobius"/>
    </source>
</evidence>
<keyword evidence="4 5" id="KW-0472">Membrane</keyword>
<comment type="subcellular location">
    <subcellularLocation>
        <location evidence="1">Membrane</location>
        <topology evidence="1">Multi-pass membrane protein</topology>
    </subcellularLocation>
</comment>
<keyword evidence="3 5" id="KW-1133">Transmembrane helix</keyword>
<dbReference type="GO" id="GO:0140359">
    <property type="term" value="F:ABC-type transporter activity"/>
    <property type="evidence" value="ECO:0007669"/>
    <property type="project" value="InterPro"/>
</dbReference>
<proteinExistence type="predicted"/>
<reference evidence="7 8" key="1">
    <citation type="submission" date="2020-01" db="EMBL/GenBank/DDBJ databases">
        <title>Genome analysis of Anaerocolumna sp. CBA3638.</title>
        <authorList>
            <person name="Kim J."/>
            <person name="Roh S.W."/>
        </authorList>
    </citation>
    <scope>NUCLEOTIDE SEQUENCE [LARGE SCALE GENOMIC DNA]</scope>
    <source>
        <strain evidence="7 8">CBA3638</strain>
    </source>
</reference>
<evidence type="ECO:0000313" key="8">
    <source>
        <dbReference type="Proteomes" id="UP000464314"/>
    </source>
</evidence>